<protein>
    <submittedName>
        <fullName evidence="2">Uncharacterized protein</fullName>
    </submittedName>
</protein>
<sequence>MSRVHVVSPVHNGGEVRCYRHPDTVLPRKISHTERNFNRAFYSCDIPGPIRQLPPFLLKMEFDPMLEWEDQLSLASPPPSQSPQSTPQKRPAPTTVDDLGPSQKRPHSQASTSTPRSAAAQARFNAILGARELSTEDSFSEQPPSPSPSSRTAVAQARPDAISSTQGRPAESGLSPSPRTPSTQTRLDAFFDAQCQPTEASLTAQARYDAIVGAVASQSGPSTPAAQARFEAMLSAQGSPAETSSSNMPPPRDVTDPQTPKTSPTRPSWFSARPSTPPPIAERRGGQPWPPQTPPSSRAPTTNSDAGRRTSTRSSDIGQNDRHCVFDVDTVEVRLNAGPLNSPSGTSTASGSGSAPRGVVAPHSLVSAEAEGQLSPADLLMDASNQAAVYIKELERRLATAETDNDAKAQKIEYMIQEIEKLRTHNAEIDRVLANVL</sequence>
<feature type="compositionally biased region" description="Polar residues" evidence="1">
    <location>
        <begin position="256"/>
        <end position="268"/>
    </location>
</feature>
<feature type="compositionally biased region" description="Low complexity" evidence="1">
    <location>
        <begin position="342"/>
        <end position="356"/>
    </location>
</feature>
<evidence type="ECO:0000313" key="2">
    <source>
        <dbReference type="EMBL" id="KAJ7217857.1"/>
    </source>
</evidence>
<gene>
    <name evidence="2" type="ORF">GGX14DRAFT_438606</name>
</gene>
<comment type="caution">
    <text evidence="2">The sequence shown here is derived from an EMBL/GenBank/DDBJ whole genome shotgun (WGS) entry which is preliminary data.</text>
</comment>
<keyword evidence="3" id="KW-1185">Reference proteome</keyword>
<feature type="region of interest" description="Disordered" evidence="1">
    <location>
        <begin position="217"/>
        <end position="323"/>
    </location>
</feature>
<evidence type="ECO:0000313" key="3">
    <source>
        <dbReference type="Proteomes" id="UP001219525"/>
    </source>
</evidence>
<dbReference type="Proteomes" id="UP001219525">
    <property type="component" value="Unassembled WGS sequence"/>
</dbReference>
<dbReference type="AlphaFoldDB" id="A0AAD6YHK1"/>
<name>A0AAD6YHK1_9AGAR</name>
<feature type="region of interest" description="Disordered" evidence="1">
    <location>
        <begin position="134"/>
        <end position="192"/>
    </location>
</feature>
<reference evidence="2" key="1">
    <citation type="submission" date="2023-03" db="EMBL/GenBank/DDBJ databases">
        <title>Massive genome expansion in bonnet fungi (Mycena s.s.) driven by repeated elements and novel gene families across ecological guilds.</title>
        <authorList>
            <consortium name="Lawrence Berkeley National Laboratory"/>
            <person name="Harder C.B."/>
            <person name="Miyauchi S."/>
            <person name="Viragh M."/>
            <person name="Kuo A."/>
            <person name="Thoen E."/>
            <person name="Andreopoulos B."/>
            <person name="Lu D."/>
            <person name="Skrede I."/>
            <person name="Drula E."/>
            <person name="Henrissat B."/>
            <person name="Morin E."/>
            <person name="Kohler A."/>
            <person name="Barry K."/>
            <person name="LaButti K."/>
            <person name="Morin E."/>
            <person name="Salamov A."/>
            <person name="Lipzen A."/>
            <person name="Mereny Z."/>
            <person name="Hegedus B."/>
            <person name="Baldrian P."/>
            <person name="Stursova M."/>
            <person name="Weitz H."/>
            <person name="Taylor A."/>
            <person name="Grigoriev I.V."/>
            <person name="Nagy L.G."/>
            <person name="Martin F."/>
            <person name="Kauserud H."/>
        </authorList>
    </citation>
    <scope>NUCLEOTIDE SEQUENCE</scope>
    <source>
        <strain evidence="2">9144</strain>
    </source>
</reference>
<feature type="region of interest" description="Disordered" evidence="1">
    <location>
        <begin position="73"/>
        <end position="119"/>
    </location>
</feature>
<feature type="compositionally biased region" description="Polar residues" evidence="1">
    <location>
        <begin position="174"/>
        <end position="186"/>
    </location>
</feature>
<evidence type="ECO:0000256" key="1">
    <source>
        <dbReference type="SAM" id="MobiDB-lite"/>
    </source>
</evidence>
<feature type="compositionally biased region" description="Polar residues" evidence="1">
    <location>
        <begin position="295"/>
        <end position="305"/>
    </location>
</feature>
<organism evidence="2 3">
    <name type="scientific">Mycena pura</name>
    <dbReference type="NCBI Taxonomy" id="153505"/>
    <lineage>
        <taxon>Eukaryota</taxon>
        <taxon>Fungi</taxon>
        <taxon>Dikarya</taxon>
        <taxon>Basidiomycota</taxon>
        <taxon>Agaricomycotina</taxon>
        <taxon>Agaricomycetes</taxon>
        <taxon>Agaricomycetidae</taxon>
        <taxon>Agaricales</taxon>
        <taxon>Marasmiineae</taxon>
        <taxon>Mycenaceae</taxon>
        <taxon>Mycena</taxon>
    </lineage>
</organism>
<accession>A0AAD6YHK1</accession>
<feature type="compositionally biased region" description="Polar residues" evidence="1">
    <location>
        <begin position="236"/>
        <end position="247"/>
    </location>
</feature>
<proteinExistence type="predicted"/>
<feature type="region of interest" description="Disordered" evidence="1">
    <location>
        <begin position="336"/>
        <end position="358"/>
    </location>
</feature>
<dbReference type="EMBL" id="JARJCW010000013">
    <property type="protein sequence ID" value="KAJ7217857.1"/>
    <property type="molecule type" value="Genomic_DNA"/>
</dbReference>